<dbReference type="InterPro" id="IPR011646">
    <property type="entry name" value="KAP_P-loop"/>
</dbReference>
<dbReference type="EMBL" id="JACOAF010000053">
    <property type="protein sequence ID" value="MBC3542110.1"/>
    <property type="molecule type" value="Genomic_DNA"/>
</dbReference>
<evidence type="ECO:0000313" key="4">
    <source>
        <dbReference type="Proteomes" id="UP000659698"/>
    </source>
</evidence>
<evidence type="ECO:0000313" key="3">
    <source>
        <dbReference type="EMBL" id="MBC3542110.1"/>
    </source>
</evidence>
<feature type="transmembrane region" description="Helical" evidence="1">
    <location>
        <begin position="78"/>
        <end position="96"/>
    </location>
</feature>
<dbReference type="SUPFAM" id="SSF52540">
    <property type="entry name" value="P-loop containing nucleoside triphosphate hydrolases"/>
    <property type="match status" value="1"/>
</dbReference>
<dbReference type="Pfam" id="PF07693">
    <property type="entry name" value="KAP_NTPase"/>
    <property type="match status" value="1"/>
</dbReference>
<gene>
    <name evidence="3" type="ORF">H7U12_20660</name>
</gene>
<comment type="caution">
    <text evidence="3">The sequence shown here is derived from an EMBL/GenBank/DDBJ whole genome shotgun (WGS) entry which is preliminary data.</text>
</comment>
<dbReference type="RefSeq" id="WP_186641706.1">
    <property type="nucleotide sequence ID" value="NZ_JACOAF010000053.1"/>
</dbReference>
<accession>A0ABR6VY37</accession>
<dbReference type="Proteomes" id="UP000659698">
    <property type="component" value="Unassembled WGS sequence"/>
</dbReference>
<organism evidence="3 4">
    <name type="scientific">Rufibacter sediminis</name>
    <dbReference type="NCBI Taxonomy" id="2762756"/>
    <lineage>
        <taxon>Bacteria</taxon>
        <taxon>Pseudomonadati</taxon>
        <taxon>Bacteroidota</taxon>
        <taxon>Cytophagia</taxon>
        <taxon>Cytophagales</taxon>
        <taxon>Hymenobacteraceae</taxon>
        <taxon>Rufibacter</taxon>
    </lineage>
</organism>
<evidence type="ECO:0000259" key="2">
    <source>
        <dbReference type="Pfam" id="PF07693"/>
    </source>
</evidence>
<keyword evidence="1" id="KW-0812">Transmembrane</keyword>
<keyword evidence="1" id="KW-0472">Membrane</keyword>
<feature type="transmembrane region" description="Helical" evidence="1">
    <location>
        <begin position="12"/>
        <end position="33"/>
    </location>
</feature>
<dbReference type="InterPro" id="IPR027417">
    <property type="entry name" value="P-loop_NTPase"/>
</dbReference>
<proteinExistence type="predicted"/>
<keyword evidence="1" id="KW-1133">Transmembrane helix</keyword>
<sequence>MSRISKLASKIINGQTLTILATIAGLSVFHTPVEKLLSDTVVKHLLTYCESNWFNDVIFILAAVALILLTYRKRKRIIANNSILILLAISAFYLYHRIFKSTWELTGFQTIPNIKYADFILLYTALTILNWSRQFQKRQVEKTSLTTFFDDEPLSDKKEDKLGYSIYAKTVADKIEAYNHNKSFAIGVNGKWGMGKTSFFDLIKRELNKEENIIIDFNAWNNSSPRAIIQDFFNTLQEALNPYYSSLAHQLAIYSDKLVTVNDNSITQSLKVVLGLFTSDSSLSSIHDQINQKLIKIDKKIIIFIDDLDRLDKHEIIEVFRLVRNTANFQKTIFLAAYDRDYALKAISEYNPHNYELFLEKIFQLEINLPYFEPAILKNRLIFNLKHLLPTSLHHSIESTISNKNHRDDINLLDWISSIRDVTRVTNTIAVTMEGLHGEIYFRDFFYLQLLRMKYASVFEHLSKNYHAYLQSNNHSYGNNRYFLKQVDRRTNNSSKHYILDEYLSNNKSYFSIHDNDIEKIIKLLVIIFDKHARDWDNKQDHLSVVFPLHRNKYFMYNLNEGNISEVSFTKARASSQEEFNRLISHYVNEGLQLELRYRFMNIKDFQSREDFERVIKGIFHFANLKSQPPYNSYSSIVGYDVDDLRNKLSDYNQELSRNYYNSANSEILYKTFFRELFQNAKYPYLFESRLIGDWLKGSIDNFPISRDELRDYAISYFAEYCSRALNLNEYVWEMLYDCQLQESEKAPNTSIIPKRAKDIFLDFLIEKDIDGVIVDIIQPDRRNEAKYSLSGYVIGIWESWDEFIEFLTDNRNNNWKYIDEFIEFYTAASEKGFENSIEFNFKTIPVKK</sequence>
<dbReference type="PANTHER" id="PTHR22674:SF6">
    <property type="entry name" value="NTPASE KAP FAMILY P-LOOP DOMAIN-CONTAINING PROTEIN 1"/>
    <property type="match status" value="1"/>
</dbReference>
<dbReference type="InterPro" id="IPR052754">
    <property type="entry name" value="NTPase_KAP_P-loop"/>
</dbReference>
<dbReference type="Gene3D" id="3.40.50.300">
    <property type="entry name" value="P-loop containing nucleotide triphosphate hydrolases"/>
    <property type="match status" value="1"/>
</dbReference>
<name>A0ABR6VY37_9BACT</name>
<protein>
    <recommendedName>
        <fullName evidence="2">KAP NTPase domain-containing protein</fullName>
    </recommendedName>
</protein>
<feature type="domain" description="KAP NTPase" evidence="2">
    <location>
        <begin position="164"/>
        <end position="433"/>
    </location>
</feature>
<keyword evidence="4" id="KW-1185">Reference proteome</keyword>
<feature type="transmembrane region" description="Helical" evidence="1">
    <location>
        <begin position="53"/>
        <end position="71"/>
    </location>
</feature>
<reference evidence="3 4" key="1">
    <citation type="journal article" date="2019" name="Int. J. Syst. Evol. Microbiol.">
        <title>Rufibacter sediminis sp. nov., isolated from freshwater lake sediment.</title>
        <authorList>
            <person name="Qu J.H."/>
            <person name="Zhang L.J."/>
            <person name="Fu Y.H."/>
            <person name="Li H.F."/>
        </authorList>
    </citation>
    <scope>NUCLEOTIDE SEQUENCE [LARGE SCALE GENOMIC DNA]</scope>
    <source>
        <strain evidence="3 4">H-1</strain>
    </source>
</reference>
<evidence type="ECO:0000256" key="1">
    <source>
        <dbReference type="SAM" id="Phobius"/>
    </source>
</evidence>
<dbReference type="PANTHER" id="PTHR22674">
    <property type="entry name" value="NTPASE, KAP FAMILY P-LOOP DOMAIN-CONTAINING 1"/>
    <property type="match status" value="1"/>
</dbReference>